<feature type="compositionally biased region" description="Basic and acidic residues" evidence="6">
    <location>
        <begin position="651"/>
        <end position="698"/>
    </location>
</feature>
<evidence type="ECO:0000313" key="10">
    <source>
        <dbReference type="Proteomes" id="UP000284842"/>
    </source>
</evidence>
<feature type="compositionally biased region" description="Basic and acidic residues" evidence="6">
    <location>
        <begin position="602"/>
        <end position="623"/>
    </location>
</feature>
<evidence type="ECO:0000256" key="1">
    <source>
        <dbReference type="ARBA" id="ARBA00022741"/>
    </source>
</evidence>
<keyword evidence="1 5" id="KW-0547">Nucleotide-binding</keyword>
<sequence>LSVPKKTLPILHFRNAATSANLVEKLLPELDEEVVPKDPTTSFQTLQGLISKETLRAITVSPFQHTHMSSVQHEILPMLPDLAKPFDPENPDATRDLLVKAKTGTGKTLAFLVPAIEARVRELAEHAKQAVQDSGLEASQLNLALAANRYARENVGTLIISPTRELATQIALEASNLTAHQQGLRVQVLLGGASKGKQIADWKMRKDIVVATPGRMLDLLESVPSFAEALKSTKVLILDEADTLLDMGFRPDIERLNRYLPKTPQRQTFLFSATVSPKVKEIANLFTAPNHRFVDCVPVNDSPVHDHIPQYHTVVDPSEILQQTVKLIAHDQLIAKSGEGGHEKSKIVLFCSTTKMTTVVTEFLRDITAGGILPCGRRVAIYEMHSGLAMPRRVAVSKAFREEGLERGRRSADASILVTSDVSARGVDYPGVTRVIQLGLPTNGDVYVHRVGRTGRGSNKHGRADLVVSPFEEPFIRTRLQRMGVKINPCPARTLDAEIKELEEKVAANGGAKRISVLEDLSDMVTLTADKLDYDLVSSAFLAQVGFYFGHSGDHNTRIEDALRGVEDFFIGIGVKREELPRLSATLRARLASLGSRSTQGGRDRNRRTDFRGRRDDQRREWGVENPWNKRPSWNREEGGERRATPWGRDSQPHDDNMERRSRSWGRDGGDERRERTWGRDRFNGEERRPRSYEREGGQRQWKRSAREEF</sequence>
<comment type="function">
    <text evidence="5">RNA helicase.</text>
</comment>
<dbReference type="GO" id="GO:0016787">
    <property type="term" value="F:hydrolase activity"/>
    <property type="evidence" value="ECO:0007669"/>
    <property type="project" value="UniProtKB-KW"/>
</dbReference>
<keyword evidence="2 5" id="KW-0378">Hydrolase</keyword>
<dbReference type="Pfam" id="PF00271">
    <property type="entry name" value="Helicase_C"/>
    <property type="match status" value="1"/>
</dbReference>
<keyword evidence="5" id="KW-0347">Helicase</keyword>
<feature type="compositionally biased region" description="Basic and acidic residues" evidence="6">
    <location>
        <begin position="634"/>
        <end position="644"/>
    </location>
</feature>
<organism evidence="9 10">
    <name type="scientific">Panaeolus cyanescens</name>
    <dbReference type="NCBI Taxonomy" id="181874"/>
    <lineage>
        <taxon>Eukaryota</taxon>
        <taxon>Fungi</taxon>
        <taxon>Dikarya</taxon>
        <taxon>Basidiomycota</taxon>
        <taxon>Agaricomycotina</taxon>
        <taxon>Agaricomycetes</taxon>
        <taxon>Agaricomycetidae</taxon>
        <taxon>Agaricales</taxon>
        <taxon>Agaricineae</taxon>
        <taxon>Galeropsidaceae</taxon>
        <taxon>Panaeolus</taxon>
    </lineage>
</organism>
<evidence type="ECO:0000313" key="9">
    <source>
        <dbReference type="EMBL" id="PPR04775.1"/>
    </source>
</evidence>
<dbReference type="FunCoup" id="A0A409YP14">
    <property type="interactions" value="180"/>
</dbReference>
<evidence type="ECO:0000256" key="6">
    <source>
        <dbReference type="SAM" id="MobiDB-lite"/>
    </source>
</evidence>
<comment type="caution">
    <text evidence="9">The sequence shown here is derived from an EMBL/GenBank/DDBJ whole genome shotgun (WGS) entry which is preliminary data.</text>
</comment>
<evidence type="ECO:0000259" key="7">
    <source>
        <dbReference type="PROSITE" id="PS51192"/>
    </source>
</evidence>
<feature type="region of interest" description="Disordered" evidence="6">
    <location>
        <begin position="594"/>
        <end position="710"/>
    </location>
</feature>
<dbReference type="CDD" id="cd18787">
    <property type="entry name" value="SF2_C_DEAD"/>
    <property type="match status" value="1"/>
</dbReference>
<dbReference type="PROSITE" id="PS51192">
    <property type="entry name" value="HELICASE_ATP_BIND_1"/>
    <property type="match status" value="1"/>
</dbReference>
<dbReference type="InterPro" id="IPR014001">
    <property type="entry name" value="Helicase_ATP-bd"/>
</dbReference>
<dbReference type="EMBL" id="NHTK01000893">
    <property type="protein sequence ID" value="PPR04775.1"/>
    <property type="molecule type" value="Genomic_DNA"/>
</dbReference>
<dbReference type="Pfam" id="PF00270">
    <property type="entry name" value="DEAD"/>
    <property type="match status" value="1"/>
</dbReference>
<name>A0A409YP14_9AGAR</name>
<feature type="domain" description="Helicase C-terminal" evidence="8">
    <location>
        <begin position="329"/>
        <end position="503"/>
    </location>
</feature>
<proteinExistence type="inferred from homology"/>
<keyword evidence="4 5" id="KW-0694">RNA-binding</keyword>
<dbReference type="GO" id="GO:0005524">
    <property type="term" value="F:ATP binding"/>
    <property type="evidence" value="ECO:0007669"/>
    <property type="project" value="UniProtKB-UniRule"/>
</dbReference>
<dbReference type="PROSITE" id="PS51194">
    <property type="entry name" value="HELICASE_CTER"/>
    <property type="match status" value="1"/>
</dbReference>
<keyword evidence="3 5" id="KW-0067">ATP-binding</keyword>
<dbReference type="OrthoDB" id="193716at2759"/>
<dbReference type="AlphaFoldDB" id="A0A409YP14"/>
<dbReference type="SUPFAM" id="SSF52540">
    <property type="entry name" value="P-loop containing nucleoside triphosphate hydrolases"/>
    <property type="match status" value="1"/>
</dbReference>
<keyword evidence="10" id="KW-1185">Reference proteome</keyword>
<feature type="non-terminal residue" evidence="9">
    <location>
        <position position="1"/>
    </location>
</feature>
<accession>A0A409YP14</accession>
<dbReference type="SMART" id="SM00487">
    <property type="entry name" value="DEXDc"/>
    <property type="match status" value="1"/>
</dbReference>
<protein>
    <recommendedName>
        <fullName evidence="5">ATP-dependent RNA helicase</fullName>
        <ecNumber evidence="5">3.6.4.13</ecNumber>
    </recommendedName>
</protein>
<dbReference type="InterPro" id="IPR001650">
    <property type="entry name" value="Helicase_C-like"/>
</dbReference>
<evidence type="ECO:0000256" key="2">
    <source>
        <dbReference type="ARBA" id="ARBA00022801"/>
    </source>
</evidence>
<dbReference type="EC" id="3.6.4.13" evidence="5"/>
<reference evidence="9 10" key="1">
    <citation type="journal article" date="2018" name="Evol. Lett.">
        <title>Horizontal gene cluster transfer increased hallucinogenic mushroom diversity.</title>
        <authorList>
            <person name="Reynolds H.T."/>
            <person name="Vijayakumar V."/>
            <person name="Gluck-Thaler E."/>
            <person name="Korotkin H.B."/>
            <person name="Matheny P.B."/>
            <person name="Slot J.C."/>
        </authorList>
    </citation>
    <scope>NUCLEOTIDE SEQUENCE [LARGE SCALE GENOMIC DNA]</scope>
    <source>
        <strain evidence="9 10">2629</strain>
    </source>
</reference>
<dbReference type="PANTHER" id="PTHR24031">
    <property type="entry name" value="RNA HELICASE"/>
    <property type="match status" value="1"/>
</dbReference>
<evidence type="ECO:0000259" key="8">
    <source>
        <dbReference type="PROSITE" id="PS51194"/>
    </source>
</evidence>
<dbReference type="InterPro" id="IPR011545">
    <property type="entry name" value="DEAD/DEAH_box_helicase_dom"/>
</dbReference>
<gene>
    <name evidence="9" type="ORF">CVT24_007091</name>
</gene>
<comment type="domain">
    <text evidence="5">The Q motif is unique to and characteristic of the DEAD box family of RNA helicases and controls ATP binding and hydrolysis.</text>
</comment>
<dbReference type="SMART" id="SM00490">
    <property type="entry name" value="HELICc"/>
    <property type="match status" value="1"/>
</dbReference>
<dbReference type="GO" id="GO:0003723">
    <property type="term" value="F:RNA binding"/>
    <property type="evidence" value="ECO:0007669"/>
    <property type="project" value="UniProtKB-UniRule"/>
</dbReference>
<evidence type="ECO:0000256" key="3">
    <source>
        <dbReference type="ARBA" id="ARBA00022840"/>
    </source>
</evidence>
<dbReference type="InParanoid" id="A0A409YP14"/>
<evidence type="ECO:0000256" key="4">
    <source>
        <dbReference type="ARBA" id="ARBA00022884"/>
    </source>
</evidence>
<comment type="catalytic activity">
    <reaction evidence="5">
        <text>ATP + H2O = ADP + phosphate + H(+)</text>
        <dbReference type="Rhea" id="RHEA:13065"/>
        <dbReference type="ChEBI" id="CHEBI:15377"/>
        <dbReference type="ChEBI" id="CHEBI:15378"/>
        <dbReference type="ChEBI" id="CHEBI:30616"/>
        <dbReference type="ChEBI" id="CHEBI:43474"/>
        <dbReference type="ChEBI" id="CHEBI:456216"/>
        <dbReference type="EC" id="3.6.4.13"/>
    </reaction>
</comment>
<dbReference type="Gene3D" id="3.40.50.300">
    <property type="entry name" value="P-loop containing nucleotide triphosphate hydrolases"/>
    <property type="match status" value="2"/>
</dbReference>
<dbReference type="Proteomes" id="UP000284842">
    <property type="component" value="Unassembled WGS sequence"/>
</dbReference>
<feature type="domain" description="Helicase ATP-binding" evidence="7">
    <location>
        <begin position="88"/>
        <end position="293"/>
    </location>
</feature>
<evidence type="ECO:0000256" key="5">
    <source>
        <dbReference type="RuleBase" id="RU365068"/>
    </source>
</evidence>
<dbReference type="GO" id="GO:0003724">
    <property type="term" value="F:RNA helicase activity"/>
    <property type="evidence" value="ECO:0007669"/>
    <property type="project" value="UniProtKB-EC"/>
</dbReference>
<dbReference type="STRING" id="181874.A0A409YP14"/>
<dbReference type="InterPro" id="IPR027417">
    <property type="entry name" value="P-loop_NTPase"/>
</dbReference>
<comment type="similarity">
    <text evidence="5">Belongs to the DEAD box helicase family.</text>
</comment>